<accession>A0A9X4AH63</accession>
<comment type="similarity">
    <text evidence="1">Belongs to the sigma-70 factor family. ECF subfamily.</text>
</comment>
<dbReference type="Gene3D" id="1.10.1740.10">
    <property type="match status" value="1"/>
</dbReference>
<evidence type="ECO:0000313" key="8">
    <source>
        <dbReference type="Proteomes" id="UP001145072"/>
    </source>
</evidence>
<dbReference type="PANTHER" id="PTHR43133">
    <property type="entry name" value="RNA POLYMERASE ECF-TYPE SIGMA FACTO"/>
    <property type="match status" value="1"/>
</dbReference>
<evidence type="ECO:0000313" key="7">
    <source>
        <dbReference type="EMBL" id="MDC3419379.1"/>
    </source>
</evidence>
<dbReference type="GO" id="GO:0016987">
    <property type="term" value="F:sigma factor activity"/>
    <property type="evidence" value="ECO:0007669"/>
    <property type="project" value="UniProtKB-KW"/>
</dbReference>
<evidence type="ECO:0000256" key="2">
    <source>
        <dbReference type="ARBA" id="ARBA00023015"/>
    </source>
</evidence>
<organism evidence="7 8">
    <name type="scientific">Aquibacillus koreensis</name>
    <dbReference type="NCBI Taxonomy" id="279446"/>
    <lineage>
        <taxon>Bacteria</taxon>
        <taxon>Bacillati</taxon>
        <taxon>Bacillota</taxon>
        <taxon>Bacilli</taxon>
        <taxon>Bacillales</taxon>
        <taxon>Bacillaceae</taxon>
        <taxon>Aquibacillus</taxon>
    </lineage>
</organism>
<dbReference type="GO" id="GO:0006352">
    <property type="term" value="P:DNA-templated transcription initiation"/>
    <property type="evidence" value="ECO:0007669"/>
    <property type="project" value="InterPro"/>
</dbReference>
<dbReference type="InterPro" id="IPR036388">
    <property type="entry name" value="WH-like_DNA-bd_sf"/>
</dbReference>
<evidence type="ECO:0000256" key="1">
    <source>
        <dbReference type="ARBA" id="ARBA00010641"/>
    </source>
</evidence>
<dbReference type="CDD" id="cd06171">
    <property type="entry name" value="Sigma70_r4"/>
    <property type="match status" value="1"/>
</dbReference>
<dbReference type="NCBIfam" id="TIGR02937">
    <property type="entry name" value="sigma70-ECF"/>
    <property type="match status" value="1"/>
</dbReference>
<dbReference type="Pfam" id="PF04542">
    <property type="entry name" value="Sigma70_r2"/>
    <property type="match status" value="1"/>
</dbReference>
<gene>
    <name evidence="7" type="ORF">NC661_03260</name>
</gene>
<dbReference type="SUPFAM" id="SSF88946">
    <property type="entry name" value="Sigma2 domain of RNA polymerase sigma factors"/>
    <property type="match status" value="1"/>
</dbReference>
<dbReference type="Gene3D" id="1.10.10.10">
    <property type="entry name" value="Winged helix-like DNA-binding domain superfamily/Winged helix DNA-binding domain"/>
    <property type="match status" value="1"/>
</dbReference>
<dbReference type="InterPro" id="IPR013325">
    <property type="entry name" value="RNA_pol_sigma_r2"/>
</dbReference>
<reference evidence="7" key="1">
    <citation type="submission" date="2022-06" db="EMBL/GenBank/DDBJ databases">
        <title>Aquibacillus sp. a new bacterium isolated from soil saline samples.</title>
        <authorList>
            <person name="Galisteo C."/>
            <person name="De La Haba R."/>
            <person name="Sanchez-Porro C."/>
            <person name="Ventosa A."/>
        </authorList>
    </citation>
    <scope>NUCLEOTIDE SEQUENCE</scope>
    <source>
        <strain evidence="7">JCM 12387</strain>
    </source>
</reference>
<dbReference type="AlphaFoldDB" id="A0A9X4AH63"/>
<dbReference type="InterPro" id="IPR039425">
    <property type="entry name" value="RNA_pol_sigma-70-like"/>
</dbReference>
<proteinExistence type="inferred from homology"/>
<dbReference type="PANTHER" id="PTHR43133:SF60">
    <property type="entry name" value="RNA POLYMERASE SIGMA FACTOR SIGV"/>
    <property type="match status" value="1"/>
</dbReference>
<dbReference type="InterPro" id="IPR013324">
    <property type="entry name" value="RNA_pol_sigma_r3/r4-like"/>
</dbReference>
<evidence type="ECO:0000256" key="3">
    <source>
        <dbReference type="ARBA" id="ARBA00023082"/>
    </source>
</evidence>
<dbReference type="Pfam" id="PF08281">
    <property type="entry name" value="Sigma70_r4_2"/>
    <property type="match status" value="1"/>
</dbReference>
<keyword evidence="2" id="KW-0805">Transcription regulation</keyword>
<dbReference type="GO" id="GO:0003677">
    <property type="term" value="F:DNA binding"/>
    <property type="evidence" value="ECO:0007669"/>
    <property type="project" value="InterPro"/>
</dbReference>
<evidence type="ECO:0000256" key="4">
    <source>
        <dbReference type="ARBA" id="ARBA00023163"/>
    </source>
</evidence>
<protein>
    <submittedName>
        <fullName evidence="7">Sigma-70 family RNA polymerase sigma factor</fullName>
    </submittedName>
</protein>
<feature type="domain" description="RNA polymerase sigma factor 70 region 4 type 2" evidence="6">
    <location>
        <begin position="124"/>
        <end position="176"/>
    </location>
</feature>
<keyword evidence="8" id="KW-1185">Reference proteome</keyword>
<dbReference type="Proteomes" id="UP001145072">
    <property type="component" value="Unassembled WGS sequence"/>
</dbReference>
<evidence type="ECO:0000259" key="6">
    <source>
        <dbReference type="Pfam" id="PF08281"/>
    </source>
</evidence>
<evidence type="ECO:0000259" key="5">
    <source>
        <dbReference type="Pfam" id="PF04542"/>
    </source>
</evidence>
<dbReference type="InterPro" id="IPR014284">
    <property type="entry name" value="RNA_pol_sigma-70_dom"/>
</dbReference>
<dbReference type="EMBL" id="JAMQJZ010000002">
    <property type="protein sequence ID" value="MDC3419379.1"/>
    <property type="molecule type" value="Genomic_DNA"/>
</dbReference>
<keyword evidence="3" id="KW-0731">Sigma factor</keyword>
<dbReference type="InterPro" id="IPR013249">
    <property type="entry name" value="RNA_pol_sigma70_r4_t2"/>
</dbReference>
<keyword evidence="4" id="KW-0804">Transcription</keyword>
<comment type="caution">
    <text evidence="7">The sequence shown here is derived from an EMBL/GenBank/DDBJ whole genome shotgun (WGS) entry which is preliminary data.</text>
</comment>
<dbReference type="SUPFAM" id="SSF88659">
    <property type="entry name" value="Sigma3 and sigma4 domains of RNA polymerase sigma factors"/>
    <property type="match status" value="1"/>
</dbReference>
<name>A0A9X4AH63_9BACI</name>
<dbReference type="RefSeq" id="WP_259869890.1">
    <property type="nucleotide sequence ID" value="NZ_JAMQJZ010000002.1"/>
</dbReference>
<feature type="domain" description="RNA polymerase sigma-70 region 2" evidence="5">
    <location>
        <begin position="26"/>
        <end position="91"/>
    </location>
</feature>
<dbReference type="InterPro" id="IPR007627">
    <property type="entry name" value="RNA_pol_sigma70_r2"/>
</dbReference>
<sequence length="180" mass="21651">METKVNSSIFLASIDRYTSEQKINELYEEYKNKVYRLALSYVKDTYLAEDLAHEILVKCYLKRDKFHGDCSFHSWMNRVAINHCLDFLRKGYRHRDLLQEDLEIFHDEALTTPESEVLSNSERAELRCKLRQLPSKYEEVIILYYYKDMSLKEIELQLNIKLSTVKTRLFRAKKMLKEMF</sequence>